<comment type="caution">
    <text evidence="2">The sequence shown here is derived from an EMBL/GenBank/DDBJ whole genome shotgun (WGS) entry which is preliminary data.</text>
</comment>
<evidence type="ECO:0000313" key="2">
    <source>
        <dbReference type="EMBL" id="GFS91998.1"/>
    </source>
</evidence>
<keyword evidence="3" id="KW-1185">Reference proteome</keyword>
<accession>A0A8X6TBY5</accession>
<reference evidence="2" key="1">
    <citation type="submission" date="2020-08" db="EMBL/GenBank/DDBJ databases">
        <title>Multicomponent nature underlies the extraordinary mechanical properties of spider dragline silk.</title>
        <authorList>
            <person name="Kono N."/>
            <person name="Nakamura H."/>
            <person name="Mori M."/>
            <person name="Yoshida Y."/>
            <person name="Ohtoshi R."/>
            <person name="Malay A.D."/>
            <person name="Moran D.A.P."/>
            <person name="Tomita M."/>
            <person name="Numata K."/>
            <person name="Arakawa K."/>
        </authorList>
    </citation>
    <scope>NUCLEOTIDE SEQUENCE</scope>
</reference>
<evidence type="ECO:0000313" key="3">
    <source>
        <dbReference type="Proteomes" id="UP000887013"/>
    </source>
</evidence>
<dbReference type="EMBL" id="BMAW01044932">
    <property type="protein sequence ID" value="GFS47087.1"/>
    <property type="molecule type" value="Genomic_DNA"/>
</dbReference>
<gene>
    <name evidence="2" type="primary">AVEN_151547_1</name>
    <name evidence="1" type="ORF">NPIL_321941</name>
    <name evidence="2" type="ORF">NPIL_323241</name>
</gene>
<dbReference type="AlphaFoldDB" id="A0A8X6TBY5"/>
<dbReference type="EMBL" id="BMAW01053638">
    <property type="protein sequence ID" value="GFS91998.1"/>
    <property type="molecule type" value="Genomic_DNA"/>
</dbReference>
<proteinExistence type="predicted"/>
<evidence type="ECO:0000313" key="1">
    <source>
        <dbReference type="EMBL" id="GFS47087.1"/>
    </source>
</evidence>
<dbReference type="Proteomes" id="UP000887013">
    <property type="component" value="Unassembled WGS sequence"/>
</dbReference>
<organism evidence="2 3">
    <name type="scientific">Nephila pilipes</name>
    <name type="common">Giant wood spider</name>
    <name type="synonym">Nephila maculata</name>
    <dbReference type="NCBI Taxonomy" id="299642"/>
    <lineage>
        <taxon>Eukaryota</taxon>
        <taxon>Metazoa</taxon>
        <taxon>Ecdysozoa</taxon>
        <taxon>Arthropoda</taxon>
        <taxon>Chelicerata</taxon>
        <taxon>Arachnida</taxon>
        <taxon>Araneae</taxon>
        <taxon>Araneomorphae</taxon>
        <taxon>Entelegynae</taxon>
        <taxon>Araneoidea</taxon>
        <taxon>Nephilidae</taxon>
        <taxon>Nephila</taxon>
    </lineage>
</organism>
<sequence length="125" mass="14416">MSIVLVIALQETKFQAKHQLNVKGYNIVRQDRSSSSEAAKQVITRDEGKKRVKEFANSPHNSEDVQKLLNRVQHLRNYAQRADDETGIKINKIIADIKRSYVDIKRNHWEQLCSKLNYKAPNSGL</sequence>
<protein>
    <submittedName>
        <fullName evidence="2">Uncharacterized protein</fullName>
    </submittedName>
</protein>
<name>A0A8X6TBY5_NEPPI</name>